<dbReference type="Gene3D" id="1.20.120.1220">
    <property type="match status" value="1"/>
</dbReference>
<evidence type="ECO:0000256" key="1">
    <source>
        <dbReference type="ARBA" id="ARBA00004429"/>
    </source>
</evidence>
<evidence type="ECO:0000256" key="18">
    <source>
        <dbReference type="RuleBase" id="RU003794"/>
    </source>
</evidence>
<evidence type="ECO:0000256" key="14">
    <source>
        <dbReference type="ARBA" id="ARBA00050401"/>
    </source>
</evidence>
<feature type="transmembrane region" description="Helical" evidence="19">
    <location>
        <begin position="186"/>
        <end position="207"/>
    </location>
</feature>
<keyword evidence="7 18" id="KW-0808">Transferase</keyword>
<evidence type="ECO:0000256" key="16">
    <source>
        <dbReference type="ARBA" id="ARBA00071870"/>
    </source>
</evidence>
<dbReference type="InterPro" id="IPR014032">
    <property type="entry name" value="Peptidase_A24A_bac"/>
</dbReference>
<evidence type="ECO:0000256" key="12">
    <source>
        <dbReference type="ARBA" id="ARBA00023136"/>
    </source>
</evidence>
<keyword evidence="4" id="KW-0997">Cell inner membrane</keyword>
<feature type="transmembrane region" description="Helical" evidence="19">
    <location>
        <begin position="264"/>
        <end position="287"/>
    </location>
</feature>
<organism evidence="22 23">
    <name type="scientific">Plasticicumulans lactativorans</name>
    <dbReference type="NCBI Taxonomy" id="1133106"/>
    <lineage>
        <taxon>Bacteria</taxon>
        <taxon>Pseudomonadati</taxon>
        <taxon>Pseudomonadota</taxon>
        <taxon>Gammaproteobacteria</taxon>
        <taxon>Candidatus Competibacteraceae</taxon>
        <taxon>Plasticicumulans</taxon>
    </lineage>
</organism>
<evidence type="ECO:0000313" key="22">
    <source>
        <dbReference type="EMBL" id="TCO80188.1"/>
    </source>
</evidence>
<dbReference type="InterPro" id="IPR010627">
    <property type="entry name" value="Prepilin_pept_A24_N"/>
</dbReference>
<feature type="domain" description="Prepilin type IV endopeptidase peptidase" evidence="20">
    <location>
        <begin position="139"/>
        <end position="248"/>
    </location>
</feature>
<evidence type="ECO:0000256" key="8">
    <source>
        <dbReference type="ARBA" id="ARBA00022691"/>
    </source>
</evidence>
<feature type="transmembrane region" description="Helical" evidence="19">
    <location>
        <begin position="161"/>
        <end position="180"/>
    </location>
</feature>
<sequence length="292" mass="30738">MPETRTLLDLFATSTPLFVGAIAVLGVVVGSFLNVVIHRLPLMLEREWRAQCAELAGDPVVAAEPFNLVLPRSHCPACGHVLGALENIPLVSYLLQRGRCRACGTAIPLRYPLVEALSALAATAVAWRFGLSPQCAAGLLLTWLLIPLAVIDLRTLLLPDAITLPGLWAGLACALLPVFADLPSAVIGAMAGYGTFWAVYWLVRLASGREGMGRGDFKLLAMLGAWLGWQHLATVVLLSAAVGAAVGLALIALGRHAAAHPLPYGPYLAGAGWIALLGGDAINAAYLRWAGF</sequence>
<keyword evidence="9 18" id="KW-0812">Transmembrane</keyword>
<evidence type="ECO:0000256" key="13">
    <source>
        <dbReference type="ARBA" id="ARBA00023268"/>
    </source>
</evidence>
<evidence type="ECO:0000256" key="4">
    <source>
        <dbReference type="ARBA" id="ARBA00022519"/>
    </source>
</evidence>
<evidence type="ECO:0000256" key="17">
    <source>
        <dbReference type="RuleBase" id="RU003793"/>
    </source>
</evidence>
<keyword evidence="10 18" id="KW-0378">Hydrolase</keyword>
<dbReference type="EC" id="3.4.23.43" evidence="15 18"/>
<dbReference type="Pfam" id="PF06750">
    <property type="entry name" value="A24_N_bact"/>
    <property type="match status" value="1"/>
</dbReference>
<comment type="subcellular location">
    <subcellularLocation>
        <location evidence="1">Cell inner membrane</location>
        <topology evidence="1">Multi-pass membrane protein</topology>
    </subcellularLocation>
    <subcellularLocation>
        <location evidence="18">Cell membrane</location>
        <topology evidence="18">Multi-pass membrane protein</topology>
    </subcellularLocation>
</comment>
<comment type="function">
    <text evidence="18">Plays an essential role in type IV pili and type II pseudopili formation by proteolytically removing the leader sequence from substrate proteins and subsequently monomethylating the alpha-amino group of the newly exposed N-terminal phenylalanine.</text>
</comment>
<evidence type="ECO:0000256" key="19">
    <source>
        <dbReference type="SAM" id="Phobius"/>
    </source>
</evidence>
<dbReference type="GO" id="GO:0032259">
    <property type="term" value="P:methylation"/>
    <property type="evidence" value="ECO:0007669"/>
    <property type="project" value="UniProtKB-KW"/>
</dbReference>
<dbReference type="GO" id="GO:0006465">
    <property type="term" value="P:signal peptide processing"/>
    <property type="evidence" value="ECO:0007669"/>
    <property type="project" value="TreeGrafter"/>
</dbReference>
<dbReference type="GO" id="GO:0004190">
    <property type="term" value="F:aspartic-type endopeptidase activity"/>
    <property type="evidence" value="ECO:0007669"/>
    <property type="project" value="UniProtKB-EC"/>
</dbReference>
<reference evidence="22 23" key="1">
    <citation type="submission" date="2019-03" db="EMBL/GenBank/DDBJ databases">
        <title>Genomic Encyclopedia of Type Strains, Phase IV (KMG-IV): sequencing the most valuable type-strain genomes for metagenomic binning, comparative biology and taxonomic classification.</title>
        <authorList>
            <person name="Goeker M."/>
        </authorList>
    </citation>
    <scope>NUCLEOTIDE SEQUENCE [LARGE SCALE GENOMIC DNA]</scope>
    <source>
        <strain evidence="22 23">DSM 25287</strain>
    </source>
</reference>
<keyword evidence="12 19" id="KW-0472">Membrane</keyword>
<keyword evidence="8" id="KW-0949">S-adenosyl-L-methionine</keyword>
<dbReference type="Proteomes" id="UP000295765">
    <property type="component" value="Unassembled WGS sequence"/>
</dbReference>
<keyword evidence="13 18" id="KW-0511">Multifunctional enzyme</keyword>
<dbReference type="PANTHER" id="PTHR30487">
    <property type="entry name" value="TYPE 4 PREPILIN-LIKE PROTEINS LEADER PEPTIDE-PROCESSING ENZYME"/>
    <property type="match status" value="1"/>
</dbReference>
<keyword evidence="5 18" id="KW-0489">Methyltransferase</keyword>
<evidence type="ECO:0000256" key="6">
    <source>
        <dbReference type="ARBA" id="ARBA00022670"/>
    </source>
</evidence>
<accession>A0A4R2LBK7</accession>
<evidence type="ECO:0000256" key="3">
    <source>
        <dbReference type="ARBA" id="ARBA00022475"/>
    </source>
</evidence>
<dbReference type="Pfam" id="PF01478">
    <property type="entry name" value="Peptidase_A24"/>
    <property type="match status" value="1"/>
</dbReference>
<evidence type="ECO:0000256" key="7">
    <source>
        <dbReference type="ARBA" id="ARBA00022679"/>
    </source>
</evidence>
<dbReference type="RefSeq" id="WP_132544211.1">
    <property type="nucleotide sequence ID" value="NZ_SLWY01000016.1"/>
</dbReference>
<keyword evidence="11 19" id="KW-1133">Transmembrane helix</keyword>
<name>A0A4R2LBK7_9GAMM</name>
<evidence type="ECO:0000259" key="20">
    <source>
        <dbReference type="Pfam" id="PF01478"/>
    </source>
</evidence>
<dbReference type="InterPro" id="IPR050882">
    <property type="entry name" value="Prepilin_peptidase/N-MTase"/>
</dbReference>
<keyword evidence="6 18" id="KW-0645">Protease</keyword>
<evidence type="ECO:0000313" key="23">
    <source>
        <dbReference type="Proteomes" id="UP000295765"/>
    </source>
</evidence>
<feature type="transmembrane region" description="Helical" evidence="19">
    <location>
        <begin position="17"/>
        <end position="37"/>
    </location>
</feature>
<keyword evidence="3" id="KW-1003">Cell membrane</keyword>
<protein>
    <recommendedName>
        <fullName evidence="16 18">Prepilin leader peptidase/N-methyltransferase</fullName>
        <ecNumber evidence="18">2.1.1.-</ecNumber>
        <ecNumber evidence="15 18">3.4.23.43</ecNumber>
    </recommendedName>
</protein>
<evidence type="ECO:0000256" key="10">
    <source>
        <dbReference type="ARBA" id="ARBA00022801"/>
    </source>
</evidence>
<dbReference type="EMBL" id="SLWY01000016">
    <property type="protein sequence ID" value="TCO80188.1"/>
    <property type="molecule type" value="Genomic_DNA"/>
</dbReference>
<dbReference type="FunFam" id="1.20.120.1220:FF:000001">
    <property type="entry name" value="Type 4 prepilin-like proteins leader peptide-processing enzyme"/>
    <property type="match status" value="1"/>
</dbReference>
<proteinExistence type="inferred from homology"/>
<evidence type="ECO:0000259" key="21">
    <source>
        <dbReference type="Pfam" id="PF06750"/>
    </source>
</evidence>
<comment type="catalytic activity">
    <reaction evidence="14 18">
        <text>Typically cleaves a -Gly-|-Phe- bond to release an N-terminal, basic peptide of 5-8 residues from type IV prepilin, and then N-methylates the new N-terminal amino group, the methyl donor being S-adenosyl-L-methionine.</text>
        <dbReference type="EC" id="3.4.23.43"/>
    </reaction>
</comment>
<feature type="transmembrane region" description="Helical" evidence="19">
    <location>
        <begin position="136"/>
        <end position="154"/>
    </location>
</feature>
<keyword evidence="23" id="KW-1185">Reference proteome</keyword>
<feature type="domain" description="Prepilin peptidase A24 N-terminal" evidence="21">
    <location>
        <begin position="24"/>
        <end position="129"/>
    </location>
</feature>
<gene>
    <name evidence="22" type="ORF">EV699_11694</name>
</gene>
<comment type="caution">
    <text evidence="22">The sequence shown here is derived from an EMBL/GenBank/DDBJ whole genome shotgun (WGS) entry which is preliminary data.</text>
</comment>
<feature type="transmembrane region" description="Helical" evidence="19">
    <location>
        <begin position="219"/>
        <end position="252"/>
    </location>
</feature>
<dbReference type="EC" id="2.1.1.-" evidence="18"/>
<evidence type="ECO:0000256" key="11">
    <source>
        <dbReference type="ARBA" id="ARBA00022989"/>
    </source>
</evidence>
<dbReference type="GO" id="GO:0005886">
    <property type="term" value="C:plasma membrane"/>
    <property type="evidence" value="ECO:0007669"/>
    <property type="project" value="UniProtKB-SubCell"/>
</dbReference>
<dbReference type="GO" id="GO:0008168">
    <property type="term" value="F:methyltransferase activity"/>
    <property type="evidence" value="ECO:0007669"/>
    <property type="project" value="UniProtKB-KW"/>
</dbReference>
<comment type="similarity">
    <text evidence="2 17">Belongs to the peptidase A24 family.</text>
</comment>
<evidence type="ECO:0000256" key="5">
    <source>
        <dbReference type="ARBA" id="ARBA00022603"/>
    </source>
</evidence>
<evidence type="ECO:0000256" key="15">
    <source>
        <dbReference type="ARBA" id="ARBA00067082"/>
    </source>
</evidence>
<dbReference type="PANTHER" id="PTHR30487:SF0">
    <property type="entry name" value="PREPILIN LEADER PEPTIDASE_N-METHYLTRANSFERASE-RELATED"/>
    <property type="match status" value="1"/>
</dbReference>
<evidence type="ECO:0000256" key="2">
    <source>
        <dbReference type="ARBA" id="ARBA00005801"/>
    </source>
</evidence>
<dbReference type="InterPro" id="IPR000045">
    <property type="entry name" value="Prepilin_IV_endopep_pep"/>
</dbReference>
<dbReference type="PRINTS" id="PR00864">
    <property type="entry name" value="PREPILNPTASE"/>
</dbReference>
<evidence type="ECO:0000256" key="9">
    <source>
        <dbReference type="ARBA" id="ARBA00022692"/>
    </source>
</evidence>
<dbReference type="AlphaFoldDB" id="A0A4R2LBK7"/>
<dbReference type="OrthoDB" id="9789291at2"/>